<keyword evidence="2" id="KW-1185">Reference proteome</keyword>
<proteinExistence type="predicted"/>
<organism evidence="1 2">
    <name type="scientific">Dactylosporangium salmoneum</name>
    <dbReference type="NCBI Taxonomy" id="53361"/>
    <lineage>
        <taxon>Bacteria</taxon>
        <taxon>Bacillati</taxon>
        <taxon>Actinomycetota</taxon>
        <taxon>Actinomycetes</taxon>
        <taxon>Micromonosporales</taxon>
        <taxon>Micromonosporaceae</taxon>
        <taxon>Dactylosporangium</taxon>
    </lineage>
</organism>
<protein>
    <submittedName>
        <fullName evidence="1">Uncharacterized protein</fullName>
    </submittedName>
</protein>
<gene>
    <name evidence="1" type="ORF">GCM10010170_034160</name>
</gene>
<evidence type="ECO:0000313" key="2">
    <source>
        <dbReference type="Proteomes" id="UP001501444"/>
    </source>
</evidence>
<dbReference type="Proteomes" id="UP001501444">
    <property type="component" value="Unassembled WGS sequence"/>
</dbReference>
<dbReference type="EMBL" id="BAAARV010000025">
    <property type="protein sequence ID" value="GAA2347009.1"/>
    <property type="molecule type" value="Genomic_DNA"/>
</dbReference>
<reference evidence="1 2" key="1">
    <citation type="journal article" date="2019" name="Int. J. Syst. Evol. Microbiol.">
        <title>The Global Catalogue of Microorganisms (GCM) 10K type strain sequencing project: providing services to taxonomists for standard genome sequencing and annotation.</title>
        <authorList>
            <consortium name="The Broad Institute Genomics Platform"/>
            <consortium name="The Broad Institute Genome Sequencing Center for Infectious Disease"/>
            <person name="Wu L."/>
            <person name="Ma J."/>
        </authorList>
    </citation>
    <scope>NUCLEOTIDE SEQUENCE [LARGE SCALE GENOMIC DNA]</scope>
    <source>
        <strain evidence="1 2">JCM 3272</strain>
    </source>
</reference>
<comment type="caution">
    <text evidence="1">The sequence shown here is derived from an EMBL/GenBank/DDBJ whole genome shotgun (WGS) entry which is preliminary data.</text>
</comment>
<name>A0ABN3G9F7_9ACTN</name>
<evidence type="ECO:0000313" key="1">
    <source>
        <dbReference type="EMBL" id="GAA2347009.1"/>
    </source>
</evidence>
<accession>A0ABN3G9F7</accession>
<sequence>MASRQHLAWLARGGKWRLCAPGIQLRDQLRAAGYTVYDLGNEEHLDHQPPEDHTPYSATGWPARTAPYGVVFAVDIMPPDNVARAKAGKPPLPSLQVLGRKLHDDKAARLFPPIKYINWGPVDDQHAVHCSWQPGHAQTSSSDTGHIHISFRTDMADWSGAYDPLGGDLGMSASEIIEAWAVGMPKTSGGSTVEPVKWRVRDEAWQAATSAQLSALTAAIQAMAKGGTSVDTAAVIAAVRDAGTQTNAVVQALQAEVEDLRSRLAAAGAGLAGGTAAH</sequence>
<dbReference type="RefSeq" id="WP_344613365.1">
    <property type="nucleotide sequence ID" value="NZ_BAAARV010000025.1"/>
</dbReference>